<dbReference type="Proteomes" id="UP000002588">
    <property type="component" value="Chromosome"/>
</dbReference>
<evidence type="ECO:0000259" key="1">
    <source>
        <dbReference type="Pfam" id="PF02625"/>
    </source>
</evidence>
<dbReference type="InterPro" id="IPR003777">
    <property type="entry name" value="XdhC_CoxI"/>
</dbReference>
<feature type="domain" description="XdhC Rossmann" evidence="2">
    <location>
        <begin position="194"/>
        <end position="335"/>
    </location>
</feature>
<gene>
    <name evidence="3" type="primary">xdhC</name>
    <name evidence="3" type="ordered locus">azo2213</name>
</gene>
<dbReference type="Pfam" id="PF13478">
    <property type="entry name" value="XdhC_C"/>
    <property type="match status" value="1"/>
</dbReference>
<dbReference type="Gene3D" id="3.40.50.720">
    <property type="entry name" value="NAD(P)-binding Rossmann-like Domain"/>
    <property type="match status" value="1"/>
</dbReference>
<dbReference type="NCBIfam" id="TIGR02964">
    <property type="entry name" value="xanthine_xdhC"/>
    <property type="match status" value="1"/>
</dbReference>
<proteinExistence type="predicted"/>
<dbReference type="AlphaFoldDB" id="A1K7M5"/>
<dbReference type="PANTHER" id="PTHR30388">
    <property type="entry name" value="ALDEHYDE OXIDOREDUCTASE MOLYBDENUM COFACTOR ASSEMBLY PROTEIN"/>
    <property type="match status" value="1"/>
</dbReference>
<accession>A1K7M5</accession>
<evidence type="ECO:0000313" key="4">
    <source>
        <dbReference type="Proteomes" id="UP000002588"/>
    </source>
</evidence>
<organism evidence="3 4">
    <name type="scientific">Azoarcus sp. (strain BH72)</name>
    <dbReference type="NCBI Taxonomy" id="418699"/>
    <lineage>
        <taxon>Bacteria</taxon>
        <taxon>Pseudomonadati</taxon>
        <taxon>Pseudomonadota</taxon>
        <taxon>Betaproteobacteria</taxon>
        <taxon>Rhodocyclales</taxon>
        <taxon>Zoogloeaceae</taxon>
        <taxon>Azoarcus</taxon>
    </lineage>
</organism>
<keyword evidence="4" id="KW-1185">Reference proteome</keyword>
<dbReference type="InterPro" id="IPR052698">
    <property type="entry name" value="MoCofactor_Util/Proc"/>
</dbReference>
<dbReference type="KEGG" id="azo:azo2213"/>
<dbReference type="PANTHER" id="PTHR30388:SF6">
    <property type="entry name" value="XANTHINE DEHYDROGENASE SUBUNIT A-RELATED"/>
    <property type="match status" value="1"/>
</dbReference>
<dbReference type="STRING" id="62928.azo2213"/>
<dbReference type="EMBL" id="AM406670">
    <property type="protein sequence ID" value="CAL94830.1"/>
    <property type="molecule type" value="Genomic_DNA"/>
</dbReference>
<evidence type="ECO:0000259" key="2">
    <source>
        <dbReference type="Pfam" id="PF13478"/>
    </source>
</evidence>
<feature type="domain" description="XdhC- CoxI" evidence="1">
    <location>
        <begin position="14"/>
        <end position="71"/>
    </location>
</feature>
<dbReference type="Pfam" id="PF02625">
    <property type="entry name" value="XdhC_CoxI"/>
    <property type="match status" value="1"/>
</dbReference>
<sequence length="364" mass="38185">MRTADLLAALHRQLDAGHPAVWVSVAATRGSVPRGPGARMLVDENATSGTIGGGHLELRAIELAREMLRDAAGDPGRAPAARHQRLILGASLGQCCGGVVDLALDLVRPAQAEWLAAADRLEAQGEDWIRILDLHHSRVSVVPAHAPQNALPADLANAVAALLCSADDNATLVPGTGAPHYSVESVRSPALHIALFGAGHVGTALIEVLGRLPVAVSWIDPREGVFPAQVPPNVRCLQYDEPDDALAMLPAGTAALVMTHSHALDLALVRAWLDRGDFRFLGLIGSRTKRASFEHRLRDRGYSAEQLARLTCPVGDTGVIGKEPEVIAIAIAAQLLTLRTRSTPPSAGVPTVACATGANVEDCA</sequence>
<dbReference type="InterPro" id="IPR027051">
    <property type="entry name" value="XdhC_Rossmann_dom"/>
</dbReference>
<dbReference type="InterPro" id="IPR014308">
    <property type="entry name" value="Xanthine_DH_XdhC"/>
</dbReference>
<protein>
    <submittedName>
        <fullName evidence="3">Xanthine dehydrogenase protein</fullName>
    </submittedName>
</protein>
<reference evidence="3 4" key="1">
    <citation type="journal article" date="2006" name="Nat. Biotechnol.">
        <title>Complete genome of the mutualistic, N2-fixing grass endophyte Azoarcus sp. strain BH72.</title>
        <authorList>
            <person name="Krause A."/>
            <person name="Ramakumar A."/>
            <person name="Bartels D."/>
            <person name="Battistoni F."/>
            <person name="Bekel T."/>
            <person name="Boch J."/>
            <person name="Boehm M."/>
            <person name="Friedrich F."/>
            <person name="Hurek T."/>
            <person name="Krause L."/>
            <person name="Linke B."/>
            <person name="McHardy A.C."/>
            <person name="Sarkar A."/>
            <person name="Schneiker S."/>
            <person name="Syed A.A."/>
            <person name="Thauer R."/>
            <person name="Vorhoelter F.-J."/>
            <person name="Weidner S."/>
            <person name="Puehler A."/>
            <person name="Reinhold-Hurek B."/>
            <person name="Kaiser O."/>
            <person name="Goesmann A."/>
        </authorList>
    </citation>
    <scope>NUCLEOTIDE SEQUENCE [LARGE SCALE GENOMIC DNA]</scope>
    <source>
        <strain evidence="3 4">BH72</strain>
    </source>
</reference>
<dbReference type="HOGENOM" id="CLU_041115_4_0_4"/>
<dbReference type="RefSeq" id="WP_011765944.1">
    <property type="nucleotide sequence ID" value="NC_008702.1"/>
</dbReference>
<evidence type="ECO:0000313" key="3">
    <source>
        <dbReference type="EMBL" id="CAL94830.1"/>
    </source>
</evidence>
<dbReference type="eggNOG" id="COG1975">
    <property type="taxonomic scope" value="Bacteria"/>
</dbReference>
<name>A1K7M5_AZOSB</name>